<dbReference type="GO" id="GO:0017183">
    <property type="term" value="P:protein histidyl modification to diphthamide"/>
    <property type="evidence" value="ECO:0007669"/>
    <property type="project" value="InterPro"/>
</dbReference>
<reference evidence="13" key="1">
    <citation type="submission" date="2022-06" db="EMBL/GenBank/DDBJ databases">
        <authorList>
            <consortium name="SYNGENTA / RWTH Aachen University"/>
        </authorList>
    </citation>
    <scope>NUCLEOTIDE SEQUENCE</scope>
</reference>
<evidence type="ECO:0000256" key="6">
    <source>
        <dbReference type="ARBA" id="ARBA00022603"/>
    </source>
</evidence>
<comment type="similarity">
    <text evidence="3">Belongs to the diphthine synthase family.</text>
</comment>
<evidence type="ECO:0000256" key="7">
    <source>
        <dbReference type="ARBA" id="ARBA00022679"/>
    </source>
</evidence>
<dbReference type="Pfam" id="PF00590">
    <property type="entry name" value="TP_methylase"/>
    <property type="match status" value="1"/>
</dbReference>
<feature type="binding site" evidence="11">
    <location>
        <position position="88"/>
    </location>
    <ligand>
        <name>S-adenosyl-L-methionine</name>
        <dbReference type="ChEBI" id="CHEBI:59789"/>
    </ligand>
</feature>
<dbReference type="Gene3D" id="3.30.950.10">
    <property type="entry name" value="Methyltransferase, Cobalt-precorrin-4 Transmethylase, Domain 2"/>
    <property type="match status" value="1"/>
</dbReference>
<dbReference type="InterPro" id="IPR000878">
    <property type="entry name" value="4pyrrol_Mease"/>
</dbReference>
<dbReference type="NCBIfam" id="TIGR00522">
    <property type="entry name" value="dph5"/>
    <property type="match status" value="1"/>
</dbReference>
<feature type="binding site" evidence="11">
    <location>
        <position position="9"/>
    </location>
    <ligand>
        <name>S-adenosyl-L-methionine</name>
        <dbReference type="ChEBI" id="CHEBI:59789"/>
    </ligand>
</feature>
<keyword evidence="8 11" id="KW-0949">S-adenosyl-L-methionine</keyword>
<evidence type="ECO:0000313" key="13">
    <source>
        <dbReference type="EMBL" id="CAH7681247.1"/>
    </source>
</evidence>
<proteinExistence type="inferred from homology"/>
<dbReference type="EMBL" id="CALTRL010003491">
    <property type="protein sequence ID" value="CAH7681247.1"/>
    <property type="molecule type" value="Genomic_DNA"/>
</dbReference>
<dbReference type="GO" id="GO:0141133">
    <property type="term" value="F:diphthine methyl ester synthase activity"/>
    <property type="evidence" value="ECO:0007669"/>
    <property type="project" value="UniProtKB-EC"/>
</dbReference>
<evidence type="ECO:0000256" key="5">
    <source>
        <dbReference type="ARBA" id="ARBA00022481"/>
    </source>
</evidence>
<name>A0AAV0B3Y3_PHAPC</name>
<evidence type="ECO:0000256" key="1">
    <source>
        <dbReference type="ARBA" id="ARBA00004006"/>
    </source>
</evidence>
<dbReference type="Proteomes" id="UP001153365">
    <property type="component" value="Unassembled WGS sequence"/>
</dbReference>
<evidence type="ECO:0000256" key="8">
    <source>
        <dbReference type="ARBA" id="ARBA00022691"/>
    </source>
</evidence>
<keyword evidence="7" id="KW-0808">Transferase</keyword>
<evidence type="ECO:0000256" key="11">
    <source>
        <dbReference type="PIRSR" id="PIRSR036432-1"/>
    </source>
</evidence>
<keyword evidence="6 13" id="KW-0489">Methyltransferase</keyword>
<keyword evidence="5" id="KW-0488">Methylation</keyword>
<accession>A0AAV0B3Y3</accession>
<dbReference type="HAMAP" id="MF_01084">
    <property type="entry name" value="Diphthine_synth"/>
    <property type="match status" value="1"/>
</dbReference>
<keyword evidence="14" id="KW-1185">Reference proteome</keyword>
<dbReference type="AlphaFoldDB" id="A0AAV0B3Y3"/>
<comment type="similarity">
    <text evidence="9">In the N-terminal section; belongs to the precorrin methyltransferase family.</text>
</comment>
<dbReference type="FunFam" id="3.30.950.10:FF:000004">
    <property type="entry name" value="Diphthine synthase putative"/>
    <property type="match status" value="1"/>
</dbReference>
<dbReference type="SUPFAM" id="SSF53790">
    <property type="entry name" value="Tetrapyrrole methylase"/>
    <property type="match status" value="1"/>
</dbReference>
<dbReference type="CDD" id="cd11647">
    <property type="entry name" value="DHP5_DphB"/>
    <property type="match status" value="1"/>
</dbReference>
<dbReference type="InterPro" id="IPR035996">
    <property type="entry name" value="4pyrrol_Methylase_sf"/>
</dbReference>
<feature type="binding site" evidence="11">
    <location>
        <position position="85"/>
    </location>
    <ligand>
        <name>S-adenosyl-L-methionine</name>
        <dbReference type="ChEBI" id="CHEBI:59789"/>
    </ligand>
</feature>
<protein>
    <recommendedName>
        <fullName evidence="4">diphthine methyl ester synthase</fullName>
        <ecNumber evidence="4">2.1.1.314</ecNumber>
    </recommendedName>
</protein>
<comment type="catalytic activity">
    <reaction evidence="10">
        <text>2-[(3S)-amino-3-carboxypropyl]-L-histidyl-[translation elongation factor 2] + 4 S-adenosyl-L-methionine = diphthine methyl ester-[translation elongation factor 2] + 4 S-adenosyl-L-homocysteine + 3 H(+)</text>
        <dbReference type="Rhea" id="RHEA:42652"/>
        <dbReference type="Rhea" id="RHEA-COMP:9749"/>
        <dbReference type="Rhea" id="RHEA-COMP:10173"/>
        <dbReference type="ChEBI" id="CHEBI:15378"/>
        <dbReference type="ChEBI" id="CHEBI:57856"/>
        <dbReference type="ChEBI" id="CHEBI:59789"/>
        <dbReference type="ChEBI" id="CHEBI:73995"/>
        <dbReference type="ChEBI" id="CHEBI:79005"/>
        <dbReference type="EC" id="2.1.1.314"/>
    </reaction>
</comment>
<dbReference type="Gene3D" id="3.40.1010.10">
    <property type="entry name" value="Cobalt-precorrin-4 Transmethylase, Domain 1"/>
    <property type="match status" value="1"/>
</dbReference>
<feature type="binding site" evidence="11">
    <location>
        <begin position="113"/>
        <end position="114"/>
    </location>
    <ligand>
        <name>S-adenosyl-L-methionine</name>
        <dbReference type="ChEBI" id="CHEBI:59789"/>
    </ligand>
</feature>
<feature type="binding site" evidence="11">
    <location>
        <position position="164"/>
    </location>
    <ligand>
        <name>S-adenosyl-L-methionine</name>
        <dbReference type="ChEBI" id="CHEBI:59789"/>
    </ligand>
</feature>
<feature type="binding site" evidence="11">
    <location>
        <position position="256"/>
    </location>
    <ligand>
        <name>S-adenosyl-L-methionine</name>
        <dbReference type="ChEBI" id="CHEBI:59789"/>
    </ligand>
</feature>
<evidence type="ECO:0000256" key="10">
    <source>
        <dbReference type="ARBA" id="ARBA00048752"/>
    </source>
</evidence>
<dbReference type="InterPro" id="IPR014777">
    <property type="entry name" value="4pyrrole_Mease_sub1"/>
</dbReference>
<evidence type="ECO:0000256" key="9">
    <source>
        <dbReference type="ARBA" id="ARBA00035662"/>
    </source>
</evidence>
<evidence type="ECO:0000256" key="2">
    <source>
        <dbReference type="ARBA" id="ARBA00005156"/>
    </source>
</evidence>
<comment type="pathway">
    <text evidence="2">Protein modification; peptidyl-diphthamide biosynthesis.</text>
</comment>
<gene>
    <name evidence="13" type="ORF">PPACK8108_LOCUS13823</name>
</gene>
<evidence type="ECO:0000256" key="3">
    <source>
        <dbReference type="ARBA" id="ARBA00006729"/>
    </source>
</evidence>
<dbReference type="InterPro" id="IPR004551">
    <property type="entry name" value="Dphthn_synthase"/>
</dbReference>
<dbReference type="FunFam" id="3.40.1010.10:FF:000004">
    <property type="entry name" value="Putative diphthine synthase"/>
    <property type="match status" value="1"/>
</dbReference>
<dbReference type="PIRSF" id="PIRSF036432">
    <property type="entry name" value="Diphthine_synth"/>
    <property type="match status" value="1"/>
</dbReference>
<dbReference type="PANTHER" id="PTHR10882">
    <property type="entry name" value="DIPHTHINE SYNTHASE"/>
    <property type="match status" value="1"/>
</dbReference>
<comment type="caution">
    <text evidence="13">The sequence shown here is derived from an EMBL/GenBank/DDBJ whole genome shotgun (WGS) entry which is preliminary data.</text>
</comment>
<feature type="binding site" evidence="11">
    <location>
        <position position="228"/>
    </location>
    <ligand>
        <name>S-adenosyl-L-methionine</name>
        <dbReference type="ChEBI" id="CHEBI:59789"/>
    </ligand>
</feature>
<dbReference type="PANTHER" id="PTHR10882:SF0">
    <property type="entry name" value="DIPHTHINE METHYL ESTER SYNTHASE"/>
    <property type="match status" value="1"/>
</dbReference>
<dbReference type="GO" id="GO:0032259">
    <property type="term" value="P:methylation"/>
    <property type="evidence" value="ECO:0007669"/>
    <property type="project" value="UniProtKB-KW"/>
</dbReference>
<evidence type="ECO:0000313" key="14">
    <source>
        <dbReference type="Proteomes" id="UP001153365"/>
    </source>
</evidence>
<sequence>MLYLIGLGLSSAKDITLTGLEAVRSCSKVYLENYTSILMDSKVEELEAFYGKSIILTDREAVENESDLIILDAVESDVSFLVVGDPFGATTHTDLLLRCVEKGIQYKVIHNVSILNAVGSSGLSLYNFGQTVSIPFFTESWRPTSWLLKLVENLSIGLHTLCLLDIKMKEQSEENLARGRKIYEPPRLMKVSTAIEQISIARSEESFIDKDRLLKPADKTLAVACCRLGSSSQLFLAGTLEELSLVNPERFGPPLHCLIVLGNRLNPVERDFMAKWAIDPQSWIRICKECYGCHD</sequence>
<dbReference type="EC" id="2.1.1.314" evidence="4"/>
<dbReference type="InterPro" id="IPR014776">
    <property type="entry name" value="4pyrrole_Mease_sub2"/>
</dbReference>
<comment type="function">
    <text evidence="1">S-adenosyl-L-methionine-dependent methyltransferase that catalyzes four methylations of the modified target histidine residue in translation elongation factor 2 (EF-2), to form an intermediate called diphthine methyl ester. The four successive methylation reactions represent the second step of diphthamide biosynthesis.</text>
</comment>
<organism evidence="13 14">
    <name type="scientific">Phakopsora pachyrhizi</name>
    <name type="common">Asian soybean rust disease fungus</name>
    <dbReference type="NCBI Taxonomy" id="170000"/>
    <lineage>
        <taxon>Eukaryota</taxon>
        <taxon>Fungi</taxon>
        <taxon>Dikarya</taxon>
        <taxon>Basidiomycota</taxon>
        <taxon>Pucciniomycotina</taxon>
        <taxon>Pucciniomycetes</taxon>
        <taxon>Pucciniales</taxon>
        <taxon>Phakopsoraceae</taxon>
        <taxon>Phakopsora</taxon>
    </lineage>
</organism>
<feature type="domain" description="Tetrapyrrole methylase" evidence="12">
    <location>
        <begin position="1"/>
        <end position="242"/>
    </location>
</feature>
<evidence type="ECO:0000259" key="12">
    <source>
        <dbReference type="Pfam" id="PF00590"/>
    </source>
</evidence>
<evidence type="ECO:0000256" key="4">
    <source>
        <dbReference type="ARBA" id="ARBA00011927"/>
    </source>
</evidence>